<reference evidence="1" key="1">
    <citation type="submission" date="2021-01" db="EMBL/GenBank/DDBJ databases">
        <authorList>
            <person name="Corre E."/>
            <person name="Pelletier E."/>
            <person name="Niang G."/>
            <person name="Scheremetjew M."/>
            <person name="Finn R."/>
            <person name="Kale V."/>
            <person name="Holt S."/>
            <person name="Cochrane G."/>
            <person name="Meng A."/>
            <person name="Brown T."/>
            <person name="Cohen L."/>
        </authorList>
    </citation>
    <scope>NUCLEOTIDE SEQUENCE</scope>
    <source>
        <strain evidence="1">CCAP 1951/1</strain>
    </source>
</reference>
<sequence>MRTSRRRSVARRAPHRPWMKTSFKPAEWRMLQDTLSLTPEDEEILSSCLRIARFGRWEAGAEGVSRQTCLGFMRWFVEAHPMNPLIRFRGCERDGRTTALLDDA</sequence>
<organism evidence="1">
    <name type="scientific">Neobodo designis</name>
    <name type="common">Flagellated protozoan</name>
    <name type="synonym">Bodo designis</name>
    <dbReference type="NCBI Taxonomy" id="312471"/>
    <lineage>
        <taxon>Eukaryota</taxon>
        <taxon>Discoba</taxon>
        <taxon>Euglenozoa</taxon>
        <taxon>Kinetoplastea</taxon>
        <taxon>Metakinetoplastina</taxon>
        <taxon>Neobodonida</taxon>
        <taxon>Neobodo</taxon>
    </lineage>
</organism>
<evidence type="ECO:0000313" key="1">
    <source>
        <dbReference type="EMBL" id="CAD9117204.1"/>
    </source>
</evidence>
<gene>
    <name evidence="1" type="ORF">NDES1114_LOCUS15362</name>
</gene>
<protein>
    <submittedName>
        <fullName evidence="1">Uncharacterized protein</fullName>
    </submittedName>
</protein>
<accession>A0A7S1LYY6</accession>
<dbReference type="AlphaFoldDB" id="A0A7S1LYY6"/>
<proteinExistence type="predicted"/>
<name>A0A7S1LYY6_NEODS</name>
<dbReference type="EMBL" id="HBGF01023267">
    <property type="protein sequence ID" value="CAD9117204.1"/>
    <property type="molecule type" value="Transcribed_RNA"/>
</dbReference>